<dbReference type="PROSITE" id="PS50801">
    <property type="entry name" value="STAS"/>
    <property type="match status" value="1"/>
</dbReference>
<comment type="caution">
    <text evidence="3">The sequence shown here is derived from an EMBL/GenBank/DDBJ whole genome shotgun (WGS) entry which is preliminary data.</text>
</comment>
<feature type="region of interest" description="Disordered" evidence="1">
    <location>
        <begin position="1"/>
        <end position="28"/>
    </location>
</feature>
<dbReference type="CDD" id="cd07043">
    <property type="entry name" value="STAS_anti-anti-sigma_factors"/>
    <property type="match status" value="1"/>
</dbReference>
<dbReference type="PANTHER" id="PTHR33495:SF13">
    <property type="entry name" value="ANTI-SIGMA-F FACTOR ANTAGONIST RSFB"/>
    <property type="match status" value="1"/>
</dbReference>
<protein>
    <recommendedName>
        <fullName evidence="2">STAS domain-containing protein</fullName>
    </recommendedName>
</protein>
<dbReference type="EMBL" id="NKYE01000010">
    <property type="protein sequence ID" value="OZM72046.1"/>
    <property type="molecule type" value="Genomic_DNA"/>
</dbReference>
<name>A0A263D3L6_9PSEU</name>
<evidence type="ECO:0000313" key="4">
    <source>
        <dbReference type="Proteomes" id="UP000242444"/>
    </source>
</evidence>
<evidence type="ECO:0000256" key="1">
    <source>
        <dbReference type="SAM" id="MobiDB-lite"/>
    </source>
</evidence>
<dbReference type="OrthoDB" id="3576811at2"/>
<feature type="domain" description="STAS" evidence="2">
    <location>
        <begin position="173"/>
        <end position="271"/>
    </location>
</feature>
<organism evidence="3 4">
    <name type="scientific">Amycolatopsis antarctica</name>
    <dbReference type="NCBI Taxonomy" id="1854586"/>
    <lineage>
        <taxon>Bacteria</taxon>
        <taxon>Bacillati</taxon>
        <taxon>Actinomycetota</taxon>
        <taxon>Actinomycetes</taxon>
        <taxon>Pseudonocardiales</taxon>
        <taxon>Pseudonocardiaceae</taxon>
        <taxon>Amycolatopsis</taxon>
    </lineage>
</organism>
<dbReference type="GO" id="GO:0043856">
    <property type="term" value="F:anti-sigma factor antagonist activity"/>
    <property type="evidence" value="ECO:0007669"/>
    <property type="project" value="TreeGrafter"/>
</dbReference>
<dbReference type="Gene3D" id="3.30.750.24">
    <property type="entry name" value="STAS domain"/>
    <property type="match status" value="1"/>
</dbReference>
<proteinExistence type="predicted"/>
<accession>A0A263D3L6</accession>
<sequence length="291" mass="30716">MSDSWHRVTVPAPRCRSKTSNGTDSGPLVDVVVYRGCGARAGDDSWSAPRRRTSRSVQTALFFATNIPATRLSPQPAHCPSSAGPRRPGHQAGVVPPPGRTRGPRGRRAGGRLDSGRPYVPATPQHDAGPVPAGSTPRDRGEPRALGCRPAVPVRCGSLSLTVTRPGRGTAAVVVHVAGELDVLTAPALRALLWPRLVCAARTVVVDLSQVTFLGLAGVRVLDAALLRASAGEVDLRVVTGPRCVERALELTGAASRLDCHGDVATALRVAPRPAGRRMRWWHGETCPTVR</sequence>
<dbReference type="Pfam" id="PF01740">
    <property type="entry name" value="STAS"/>
    <property type="match status" value="1"/>
</dbReference>
<feature type="region of interest" description="Disordered" evidence="1">
    <location>
        <begin position="68"/>
        <end position="147"/>
    </location>
</feature>
<gene>
    <name evidence="3" type="ORF">CFN78_17590</name>
</gene>
<keyword evidence="4" id="KW-1185">Reference proteome</keyword>
<dbReference type="SUPFAM" id="SSF52091">
    <property type="entry name" value="SpoIIaa-like"/>
    <property type="match status" value="1"/>
</dbReference>
<dbReference type="PANTHER" id="PTHR33495">
    <property type="entry name" value="ANTI-SIGMA FACTOR ANTAGONIST TM_1081-RELATED-RELATED"/>
    <property type="match status" value="1"/>
</dbReference>
<dbReference type="InterPro" id="IPR002645">
    <property type="entry name" value="STAS_dom"/>
</dbReference>
<dbReference type="InterPro" id="IPR036513">
    <property type="entry name" value="STAS_dom_sf"/>
</dbReference>
<evidence type="ECO:0000259" key="2">
    <source>
        <dbReference type="PROSITE" id="PS50801"/>
    </source>
</evidence>
<dbReference type="AlphaFoldDB" id="A0A263D3L6"/>
<dbReference type="Proteomes" id="UP000242444">
    <property type="component" value="Unassembled WGS sequence"/>
</dbReference>
<reference evidence="3 4" key="1">
    <citation type="submission" date="2017-07" db="EMBL/GenBank/DDBJ databases">
        <title>Amycolatopsis antarcticus sp. nov., isolated from the surface of an Antarcticus brown macroalga.</title>
        <authorList>
            <person name="Wang J."/>
            <person name="Leiva S."/>
            <person name="Huang J."/>
            <person name="Huang Y."/>
        </authorList>
    </citation>
    <scope>NUCLEOTIDE SEQUENCE [LARGE SCALE GENOMIC DNA]</scope>
    <source>
        <strain evidence="3 4">AU-G6</strain>
    </source>
</reference>
<evidence type="ECO:0000313" key="3">
    <source>
        <dbReference type="EMBL" id="OZM72046.1"/>
    </source>
</evidence>
<dbReference type="InParanoid" id="A0A263D3L6"/>